<feature type="compositionally biased region" description="Polar residues" evidence="1">
    <location>
        <begin position="309"/>
        <end position="320"/>
    </location>
</feature>
<name>A0ABD3XTL1_SINWO</name>
<feature type="compositionally biased region" description="Gly residues" evidence="1">
    <location>
        <begin position="808"/>
        <end position="819"/>
    </location>
</feature>
<keyword evidence="5" id="KW-1185">Reference proteome</keyword>
<evidence type="ECO:0000313" key="4">
    <source>
        <dbReference type="EMBL" id="KAL3888338.1"/>
    </source>
</evidence>
<feature type="compositionally biased region" description="Polar residues" evidence="1">
    <location>
        <begin position="465"/>
        <end position="485"/>
    </location>
</feature>
<feature type="signal peptide" evidence="3">
    <location>
        <begin position="1"/>
        <end position="18"/>
    </location>
</feature>
<feature type="compositionally biased region" description="Low complexity" evidence="1">
    <location>
        <begin position="400"/>
        <end position="415"/>
    </location>
</feature>
<evidence type="ECO:0000256" key="3">
    <source>
        <dbReference type="SAM" id="SignalP"/>
    </source>
</evidence>
<feature type="compositionally biased region" description="Polar residues" evidence="1">
    <location>
        <begin position="98"/>
        <end position="110"/>
    </location>
</feature>
<dbReference type="Proteomes" id="UP001634394">
    <property type="component" value="Unassembled WGS sequence"/>
</dbReference>
<accession>A0ABD3XTL1</accession>
<evidence type="ECO:0000256" key="2">
    <source>
        <dbReference type="SAM" id="Phobius"/>
    </source>
</evidence>
<protein>
    <submittedName>
        <fullName evidence="4">Uncharacterized protein</fullName>
    </submittedName>
</protein>
<feature type="compositionally biased region" description="Basic and acidic residues" evidence="1">
    <location>
        <begin position="322"/>
        <end position="335"/>
    </location>
</feature>
<sequence>MKNLILWILFLLFYKSYGKSLSQSTEDNDRLDVHELVRRQALSQQEGAMVPRPLTKENELHLTTENTTSISKEGELLRKVFWASQNPELTSHNEKATSDSTPGTQYTNGAQHVPGRNKGIDADSISLPQNKTTQIRQSKEGLHFDHRTNSPIPPLLSSDGKLHDWTPTVESKYSATMAFPQSQGLEDPNTHNGATQIYMVGSGPIALPQTQGSESTASKDGPAASQPENIPQSPIVRQIKISTRGPGQSPRMPSTGADGQHNSRSPLQGGQQSQPPRGSQGQPLGQMEQRLPPNLINQQESPEGFQPKHMSQQSPRNQHGSNRRDPQERSDRPIERLTQGWDQGGIGSFDSRTGMLSSTGGSGIDLAGAALLNSNIGDTIGDHISDGLELMAERQIGMNQQRGPGWGSSWSQGDWSGRDASRSGLAPRRPSDNPITGNGSSSGMTDMIDSGPERGDSRAGLNPITDFNSNQYHTQSSGQINSRNMPISPYNIESYDRRFPSDQTFASGNTRDTLYPPNQNLRMKMQYDPHIRTGEDISRYEEIDHRYMCQNPNDPLCMRYQRRGREMDIETGNSEMDIEGDEMDIEGPDAMNLLTSLGMSPATSNLHALDINIKHNVLRTLRERFNVTSPQDMLKTSADPLFKQFMFNALSRSSIVAPGEYKVNLTAQEVEHLLASNNSSTNSPLTKTDKGALQPKAERLVYNPLEENETAEKPEGQVEGLNFTNGHGKGETESNAQEAEHPAMTDERSEAGEDTGTGEKGETNGAAKPVTQIRSASSDVKGNTVQAISNPYNPDTSDPNGQEAPGSGTNGNSGSGTGNSGHEKTNQVPASESNERFPAGLTFGIIVAVLIGMGIIIGPILCLLSKWWKEAQKKRRKEAAFKNRDLSCNKIYDDMVLNDLGPDIPLTAINEKAHPYGVSGHHKRYTDIKTNTPESELLQSCRTDPRGRLP</sequence>
<comment type="caution">
    <text evidence="4">The sequence shown here is derived from an EMBL/GenBank/DDBJ whole genome shotgun (WGS) entry which is preliminary data.</text>
</comment>
<evidence type="ECO:0000256" key="1">
    <source>
        <dbReference type="SAM" id="MobiDB-lite"/>
    </source>
</evidence>
<dbReference type="EMBL" id="JBJQND010000001">
    <property type="protein sequence ID" value="KAL3888338.1"/>
    <property type="molecule type" value="Genomic_DNA"/>
</dbReference>
<feature type="region of interest" description="Disordered" evidence="1">
    <location>
        <begin position="88"/>
        <end position="127"/>
    </location>
</feature>
<proteinExistence type="predicted"/>
<feature type="compositionally biased region" description="Polar residues" evidence="1">
    <location>
        <begin position="433"/>
        <end position="444"/>
    </location>
</feature>
<feature type="compositionally biased region" description="Low complexity" evidence="1">
    <location>
        <begin position="263"/>
        <end position="286"/>
    </location>
</feature>
<feature type="chain" id="PRO_5044777465" evidence="3">
    <location>
        <begin position="19"/>
        <end position="950"/>
    </location>
</feature>
<keyword evidence="2" id="KW-0812">Transmembrane</keyword>
<keyword evidence="3" id="KW-0732">Signal</keyword>
<feature type="region of interest" description="Disordered" evidence="1">
    <location>
        <begin position="204"/>
        <end position="354"/>
    </location>
</feature>
<keyword evidence="2" id="KW-0472">Membrane</keyword>
<feature type="compositionally biased region" description="Polar residues" evidence="1">
    <location>
        <begin position="208"/>
        <end position="218"/>
    </location>
</feature>
<evidence type="ECO:0000313" key="5">
    <source>
        <dbReference type="Proteomes" id="UP001634394"/>
    </source>
</evidence>
<gene>
    <name evidence="4" type="ORF">ACJMK2_000708</name>
</gene>
<keyword evidence="2" id="KW-1133">Transmembrane helix</keyword>
<feature type="region of interest" description="Disordered" evidence="1">
    <location>
        <begin position="676"/>
        <end position="834"/>
    </location>
</feature>
<feature type="region of interest" description="Disordered" evidence="1">
    <location>
        <begin position="399"/>
        <end position="495"/>
    </location>
</feature>
<feature type="compositionally biased region" description="Basic and acidic residues" evidence="1">
    <location>
        <begin position="728"/>
        <end position="762"/>
    </location>
</feature>
<feature type="compositionally biased region" description="Polar residues" evidence="1">
    <location>
        <begin position="676"/>
        <end position="686"/>
    </location>
</feature>
<feature type="compositionally biased region" description="Polar residues" evidence="1">
    <location>
        <begin position="772"/>
        <end position="800"/>
    </location>
</feature>
<reference evidence="4 5" key="1">
    <citation type="submission" date="2024-11" db="EMBL/GenBank/DDBJ databases">
        <title>Chromosome-level genome assembly of the freshwater bivalve Anodonta woodiana.</title>
        <authorList>
            <person name="Chen X."/>
        </authorList>
    </citation>
    <scope>NUCLEOTIDE SEQUENCE [LARGE SCALE GENOMIC DNA]</scope>
    <source>
        <strain evidence="4">MN2024</strain>
        <tissue evidence="4">Gills</tissue>
    </source>
</reference>
<organism evidence="4 5">
    <name type="scientific">Sinanodonta woodiana</name>
    <name type="common">Chinese pond mussel</name>
    <name type="synonym">Anodonta woodiana</name>
    <dbReference type="NCBI Taxonomy" id="1069815"/>
    <lineage>
        <taxon>Eukaryota</taxon>
        <taxon>Metazoa</taxon>
        <taxon>Spiralia</taxon>
        <taxon>Lophotrochozoa</taxon>
        <taxon>Mollusca</taxon>
        <taxon>Bivalvia</taxon>
        <taxon>Autobranchia</taxon>
        <taxon>Heteroconchia</taxon>
        <taxon>Palaeoheterodonta</taxon>
        <taxon>Unionida</taxon>
        <taxon>Unionoidea</taxon>
        <taxon>Unionidae</taxon>
        <taxon>Unioninae</taxon>
        <taxon>Sinanodonta</taxon>
    </lineage>
</organism>
<dbReference type="AlphaFoldDB" id="A0ABD3XTL1"/>
<feature type="transmembrane region" description="Helical" evidence="2">
    <location>
        <begin position="841"/>
        <end position="868"/>
    </location>
</feature>